<dbReference type="Proteomes" id="UP001159405">
    <property type="component" value="Unassembled WGS sequence"/>
</dbReference>
<keyword evidence="3" id="KW-1185">Reference proteome</keyword>
<feature type="region of interest" description="Disordered" evidence="1">
    <location>
        <begin position="1"/>
        <end position="22"/>
    </location>
</feature>
<accession>A0ABN8PAJ5</accession>
<dbReference type="InterPro" id="IPR004244">
    <property type="entry name" value="Transposase_22"/>
</dbReference>
<evidence type="ECO:0000313" key="3">
    <source>
        <dbReference type="Proteomes" id="UP001159405"/>
    </source>
</evidence>
<protein>
    <submittedName>
        <fullName evidence="2">Uncharacterized protein</fullName>
    </submittedName>
</protein>
<comment type="caution">
    <text evidence="2">The sequence shown here is derived from an EMBL/GenBank/DDBJ whole genome shotgun (WGS) entry which is preliminary data.</text>
</comment>
<dbReference type="Gene3D" id="3.30.70.1820">
    <property type="entry name" value="L1 transposable element, RRM domain"/>
    <property type="match status" value="1"/>
</dbReference>
<reference evidence="2 3" key="1">
    <citation type="submission" date="2022-05" db="EMBL/GenBank/DDBJ databases">
        <authorList>
            <consortium name="Genoscope - CEA"/>
            <person name="William W."/>
        </authorList>
    </citation>
    <scope>NUCLEOTIDE SEQUENCE [LARGE SCALE GENOMIC DNA]</scope>
</reference>
<sequence length="253" mass="28861">MGPKRKPPMSNDSIDPTDSTFEDDWDKLEIKLNDINFDAAGSETQLGSSGKKINELINSNQAKTIKLDEELTKLKNNLTLKDKAIAGLEDDNYRLSQEVDDLEQYTRRNNVRIYGVAEQPEENSDNLAFDFFKSELNVDIASNNISRSHRVSKKSGVEPRPIIMRFTKHNSKVAVMSRRRPKPQNRKSQCPPHLTINRREILKYLNKDIEEGIVSKVWTVDGVISFRPSGDSSVIERCTSLEDCQEIIAKYCE</sequence>
<evidence type="ECO:0000256" key="1">
    <source>
        <dbReference type="SAM" id="MobiDB-lite"/>
    </source>
</evidence>
<gene>
    <name evidence="2" type="ORF">PLOB_00040517</name>
</gene>
<name>A0ABN8PAJ5_9CNID</name>
<dbReference type="EMBL" id="CALNXK010000062">
    <property type="protein sequence ID" value="CAH3139220.1"/>
    <property type="molecule type" value="Genomic_DNA"/>
</dbReference>
<dbReference type="PANTHER" id="PTHR11505">
    <property type="entry name" value="L1 TRANSPOSABLE ELEMENT-RELATED"/>
    <property type="match status" value="1"/>
</dbReference>
<organism evidence="2 3">
    <name type="scientific">Porites lobata</name>
    <dbReference type="NCBI Taxonomy" id="104759"/>
    <lineage>
        <taxon>Eukaryota</taxon>
        <taxon>Metazoa</taxon>
        <taxon>Cnidaria</taxon>
        <taxon>Anthozoa</taxon>
        <taxon>Hexacorallia</taxon>
        <taxon>Scleractinia</taxon>
        <taxon>Fungiina</taxon>
        <taxon>Poritidae</taxon>
        <taxon>Porites</taxon>
    </lineage>
</organism>
<proteinExistence type="predicted"/>
<feature type="compositionally biased region" description="Polar residues" evidence="1">
    <location>
        <begin position="10"/>
        <end position="19"/>
    </location>
</feature>
<evidence type="ECO:0000313" key="2">
    <source>
        <dbReference type="EMBL" id="CAH3139220.1"/>
    </source>
</evidence>